<dbReference type="Proteomes" id="UP000616724">
    <property type="component" value="Unassembled WGS sequence"/>
</dbReference>
<protein>
    <submittedName>
        <fullName evidence="2">Uncharacterized protein</fullName>
    </submittedName>
</protein>
<sequence length="116" mass="12445">MAVGVILFVEVGPVEVGAVEGEQAEQVTQVRRLHEDLPLVPAEDDRQRGQVFPVVAPPQDVEGAGVGGPGEGDQPLLELRTPVLRSRLQVTEATREPPLERCAETVPSCGRRFADA</sequence>
<dbReference type="EMBL" id="BOOH01000039">
    <property type="protein sequence ID" value="GIH78355.1"/>
    <property type="molecule type" value="Genomic_DNA"/>
</dbReference>
<accession>A0A8J3RPH8</accession>
<evidence type="ECO:0000313" key="2">
    <source>
        <dbReference type="EMBL" id="GIH78355.1"/>
    </source>
</evidence>
<proteinExistence type="predicted"/>
<dbReference type="AlphaFoldDB" id="A0A8J3RPH8"/>
<gene>
    <name evidence="2" type="ORF">Plo01_47840</name>
</gene>
<feature type="region of interest" description="Disordered" evidence="1">
    <location>
        <begin position="56"/>
        <end position="76"/>
    </location>
</feature>
<evidence type="ECO:0000313" key="3">
    <source>
        <dbReference type="Proteomes" id="UP000616724"/>
    </source>
</evidence>
<reference evidence="2 3" key="1">
    <citation type="submission" date="2021-01" db="EMBL/GenBank/DDBJ databases">
        <title>Whole genome shotgun sequence of Planobispora longispora NBRC 13918.</title>
        <authorList>
            <person name="Komaki H."/>
            <person name="Tamura T."/>
        </authorList>
    </citation>
    <scope>NUCLEOTIDE SEQUENCE [LARGE SCALE GENOMIC DNA]</scope>
    <source>
        <strain evidence="2 3">NBRC 13918</strain>
    </source>
</reference>
<name>A0A8J3RPH8_9ACTN</name>
<organism evidence="2 3">
    <name type="scientific">Planobispora longispora</name>
    <dbReference type="NCBI Taxonomy" id="28887"/>
    <lineage>
        <taxon>Bacteria</taxon>
        <taxon>Bacillati</taxon>
        <taxon>Actinomycetota</taxon>
        <taxon>Actinomycetes</taxon>
        <taxon>Streptosporangiales</taxon>
        <taxon>Streptosporangiaceae</taxon>
        <taxon>Planobispora</taxon>
    </lineage>
</organism>
<comment type="caution">
    <text evidence="2">The sequence shown here is derived from an EMBL/GenBank/DDBJ whole genome shotgun (WGS) entry which is preliminary data.</text>
</comment>
<evidence type="ECO:0000256" key="1">
    <source>
        <dbReference type="SAM" id="MobiDB-lite"/>
    </source>
</evidence>
<keyword evidence="3" id="KW-1185">Reference proteome</keyword>